<feature type="transmembrane region" description="Helical" evidence="5">
    <location>
        <begin position="430"/>
        <end position="450"/>
    </location>
</feature>
<dbReference type="RefSeq" id="WP_104850921.1">
    <property type="nucleotide sequence ID" value="NZ_PKOZ01000025.1"/>
</dbReference>
<feature type="transmembrane region" description="Helical" evidence="5">
    <location>
        <begin position="391"/>
        <end position="418"/>
    </location>
</feature>
<proteinExistence type="predicted"/>
<feature type="transmembrane region" description="Helical" evidence="5">
    <location>
        <begin position="456"/>
        <end position="474"/>
    </location>
</feature>
<dbReference type="AlphaFoldDB" id="A0A2S7MVE8"/>
<evidence type="ECO:0000313" key="7">
    <source>
        <dbReference type="EMBL" id="PQD93728.1"/>
    </source>
</evidence>
<feature type="transmembrane region" description="Helical" evidence="5">
    <location>
        <begin position="28"/>
        <end position="45"/>
    </location>
</feature>
<evidence type="ECO:0000256" key="5">
    <source>
        <dbReference type="SAM" id="Phobius"/>
    </source>
</evidence>
<keyword evidence="4 5" id="KW-0472">Membrane</keyword>
<keyword evidence="3 5" id="KW-1133">Transmembrane helix</keyword>
<feature type="domain" description="Integral membrane bound transporter" evidence="6">
    <location>
        <begin position="349"/>
        <end position="468"/>
    </location>
</feature>
<dbReference type="GO" id="GO:0016020">
    <property type="term" value="C:membrane"/>
    <property type="evidence" value="ECO:0007669"/>
    <property type="project" value="UniProtKB-SubCell"/>
</dbReference>
<gene>
    <name evidence="7" type="ORF">CYL18_18300</name>
</gene>
<dbReference type="InterPro" id="IPR049453">
    <property type="entry name" value="Memb_transporter_dom"/>
</dbReference>
<comment type="subcellular location">
    <subcellularLocation>
        <location evidence="1">Membrane</location>
        <topology evidence="1">Multi-pass membrane protein</topology>
    </subcellularLocation>
</comment>
<dbReference type="Proteomes" id="UP000239663">
    <property type="component" value="Unassembled WGS sequence"/>
</dbReference>
<evidence type="ECO:0000259" key="6">
    <source>
        <dbReference type="Pfam" id="PF13515"/>
    </source>
</evidence>
<keyword evidence="2 5" id="KW-0812">Transmembrane</keyword>
<evidence type="ECO:0000313" key="8">
    <source>
        <dbReference type="Proteomes" id="UP000239663"/>
    </source>
</evidence>
<evidence type="ECO:0000256" key="3">
    <source>
        <dbReference type="ARBA" id="ARBA00022989"/>
    </source>
</evidence>
<dbReference type="Pfam" id="PF13515">
    <property type="entry name" value="FUSC_2"/>
    <property type="match status" value="1"/>
</dbReference>
<dbReference type="EMBL" id="PKOZ01000025">
    <property type="protein sequence ID" value="PQD93728.1"/>
    <property type="molecule type" value="Genomic_DNA"/>
</dbReference>
<name>A0A2S7MVE8_9BACI</name>
<feature type="transmembrane region" description="Helical" evidence="5">
    <location>
        <begin position="57"/>
        <end position="74"/>
    </location>
</feature>
<comment type="caution">
    <text evidence="7">The sequence shown here is derived from an EMBL/GenBank/DDBJ whole genome shotgun (WGS) entry which is preliminary data.</text>
</comment>
<evidence type="ECO:0000256" key="1">
    <source>
        <dbReference type="ARBA" id="ARBA00004141"/>
    </source>
</evidence>
<protein>
    <recommendedName>
        <fullName evidence="6">Integral membrane bound transporter domain-containing protein</fullName>
    </recommendedName>
</protein>
<feature type="transmembrane region" description="Helical" evidence="5">
    <location>
        <begin position="338"/>
        <end position="358"/>
    </location>
</feature>
<reference evidence="7 8" key="1">
    <citation type="submission" date="2017-12" db="EMBL/GenBank/DDBJ databases">
        <title>Taxonomic description and draft genome of Pradoshia cofamensis Gen. nov., sp. nov., a thermotolerant bacillale isolated from anterior gut of earthworm Eisenia fetida.</title>
        <authorList>
            <person name="Saha T."/>
            <person name="Chakraborty R."/>
        </authorList>
    </citation>
    <scope>NUCLEOTIDE SEQUENCE [LARGE SCALE GENOMIC DNA]</scope>
    <source>
        <strain evidence="7 8">EAG3</strain>
    </source>
</reference>
<organism evidence="7 8">
    <name type="scientific">Pradoshia eiseniae</name>
    <dbReference type="NCBI Taxonomy" id="2064768"/>
    <lineage>
        <taxon>Bacteria</taxon>
        <taxon>Bacillati</taxon>
        <taxon>Bacillota</taxon>
        <taxon>Bacilli</taxon>
        <taxon>Bacillales</taxon>
        <taxon>Bacillaceae</taxon>
        <taxon>Pradoshia</taxon>
    </lineage>
</organism>
<accession>A0A2S7MVE8</accession>
<keyword evidence="8" id="KW-1185">Reference proteome</keyword>
<sequence length="628" mass="71682">MKQLIISKTFIFIFVILFVTAFEAAFGEYNVLIGVTTVVALLMYLERDLTVSPWKNMMLLLAINLSQGILGQLAGINPWIGLPLNFMAMFIVGYFFTSNIKGPMHIAFGLQYLFILAAPVPLSDFPLRLSSLVAGALIIMLVQWIFNKRKLTKQGNRYFLQVCGHLQEKISRIRDKQPAPELDSLIQSDINGLRKVIYFRKIKGFYLTHEGRARLKISVCLEKLHLLLNRAAASDYPEEVLEALNIELNHMKDYVNNGRSMSDDSLVGLERAHKGHESAYIVELISTLKLLRELLMYLHTSEVSELNKVEKVVEIPKGYRNAYQFLKDINRYSARFTFALRLGITIAAAAFIVDYFNIKDGRWVLFTIFSVTQPYYETAKFRFKERVIGTLMGGAIFLVLFSIFHDMTIRSFLVLLVGYLNGFAVKYRNVVLTVTISALGTAALIGDPTVLTMRRIILVLIGIGMGMIANRYLLPYTLEKGTRDLMKSYKQVSQELLFEAGTYLKHRNNAHTINDLFALSTLIEERIISNNQMLQLEEMDDFLSAQRRLNHAIYEMFLRMQRENTDASLLGEILEELGLVLSLEGEGGNEQAGRLYDRLQISESLDEYILLKDALRIFKGFRKQALFN</sequence>
<dbReference type="OrthoDB" id="1654636at2"/>
<evidence type="ECO:0000256" key="4">
    <source>
        <dbReference type="ARBA" id="ARBA00023136"/>
    </source>
</evidence>
<evidence type="ECO:0000256" key="2">
    <source>
        <dbReference type="ARBA" id="ARBA00022692"/>
    </source>
</evidence>
<feature type="transmembrane region" description="Helical" evidence="5">
    <location>
        <begin position="128"/>
        <end position="146"/>
    </location>
</feature>